<keyword evidence="2 6" id="KW-0489">Methyltransferase</keyword>
<protein>
    <recommendedName>
        <fullName evidence="6">Putative tRNA (cytidine(34)-2'-O)-methyltransferase</fullName>
        <ecNumber evidence="6">2.1.1.207</ecNumber>
    </recommendedName>
    <alternativeName>
        <fullName evidence="6">tRNA (cytidine/uridine-2'-O-)-methyltransferase</fullName>
    </alternativeName>
</protein>
<keyword evidence="4 6" id="KW-0949">S-adenosyl-L-methionine</keyword>
<keyword evidence="3 6" id="KW-0808">Transferase</keyword>
<dbReference type="EC" id="2.1.1.207" evidence="6"/>
<evidence type="ECO:0000313" key="10">
    <source>
        <dbReference type="Proteomes" id="UP000460298"/>
    </source>
</evidence>
<dbReference type="InterPro" id="IPR016914">
    <property type="entry name" value="TrmL"/>
</dbReference>
<comment type="caution">
    <text evidence="9">The sequence shown here is derived from an EMBL/GenBank/DDBJ whole genome shotgun (WGS) entry which is preliminary data.</text>
</comment>
<dbReference type="GO" id="GO:0008175">
    <property type="term" value="F:tRNA methyltransferase activity"/>
    <property type="evidence" value="ECO:0007669"/>
    <property type="project" value="UniProtKB-UniRule"/>
</dbReference>
<accession>A0A833M3Z0</accession>
<dbReference type="Gene3D" id="3.40.1280.10">
    <property type="match status" value="1"/>
</dbReference>
<evidence type="ECO:0000256" key="2">
    <source>
        <dbReference type="ARBA" id="ARBA00022603"/>
    </source>
</evidence>
<feature type="binding site" evidence="6 7">
    <location>
        <position position="104"/>
    </location>
    <ligand>
        <name>S-adenosyl-L-methionine</name>
        <dbReference type="ChEBI" id="CHEBI:59789"/>
    </ligand>
</feature>
<comment type="subcellular location">
    <subcellularLocation>
        <location evidence="6">Cytoplasm</location>
    </subcellularLocation>
</comment>
<feature type="binding site" evidence="6 7">
    <location>
        <position position="137"/>
    </location>
    <ligand>
        <name>S-adenosyl-L-methionine</name>
        <dbReference type="ChEBI" id="CHEBI:59789"/>
    </ligand>
</feature>
<dbReference type="GO" id="GO:0005737">
    <property type="term" value="C:cytoplasm"/>
    <property type="evidence" value="ECO:0007669"/>
    <property type="project" value="UniProtKB-SubCell"/>
</dbReference>
<comment type="catalytic activity">
    <reaction evidence="6">
        <text>cytidine(34) in tRNA + S-adenosyl-L-methionine = 2'-O-methylcytidine(34) in tRNA + S-adenosyl-L-homocysteine + H(+)</text>
        <dbReference type="Rhea" id="RHEA:43084"/>
        <dbReference type="Rhea" id="RHEA-COMP:10331"/>
        <dbReference type="Rhea" id="RHEA-COMP:10332"/>
        <dbReference type="ChEBI" id="CHEBI:15378"/>
        <dbReference type="ChEBI" id="CHEBI:57856"/>
        <dbReference type="ChEBI" id="CHEBI:59789"/>
        <dbReference type="ChEBI" id="CHEBI:74495"/>
        <dbReference type="ChEBI" id="CHEBI:82748"/>
        <dbReference type="EC" id="2.1.1.207"/>
    </reaction>
</comment>
<comment type="similarity">
    <text evidence="6">Belongs to the class IV-like SAM-binding methyltransferase superfamily. RNA methyltransferase TrmH family. TrmL subfamily.</text>
</comment>
<evidence type="ECO:0000256" key="6">
    <source>
        <dbReference type="HAMAP-Rule" id="MF_01885"/>
    </source>
</evidence>
<dbReference type="AlphaFoldDB" id="A0A833M3Z0"/>
<feature type="binding site" evidence="6 7">
    <location>
        <position position="82"/>
    </location>
    <ligand>
        <name>S-adenosyl-L-methionine</name>
        <dbReference type="ChEBI" id="CHEBI:59789"/>
    </ligand>
</feature>
<evidence type="ECO:0000256" key="3">
    <source>
        <dbReference type="ARBA" id="ARBA00022679"/>
    </source>
</evidence>
<dbReference type="GO" id="GO:0008757">
    <property type="term" value="F:S-adenosylmethionine-dependent methyltransferase activity"/>
    <property type="evidence" value="ECO:0007669"/>
    <property type="project" value="UniProtKB-UniRule"/>
</dbReference>
<dbReference type="InterPro" id="IPR029026">
    <property type="entry name" value="tRNA_m1G_MTases_N"/>
</dbReference>
<dbReference type="Pfam" id="PF00588">
    <property type="entry name" value="SpoU_methylase"/>
    <property type="match status" value="1"/>
</dbReference>
<dbReference type="InterPro" id="IPR029028">
    <property type="entry name" value="Alpha/beta_knot_MTases"/>
</dbReference>
<comment type="catalytic activity">
    <reaction evidence="6">
        <text>5-carboxymethylaminomethyluridine(34) in tRNA(Leu) + S-adenosyl-L-methionine = 5-carboxymethylaminomethyl-2'-O-methyluridine(34) in tRNA(Leu) + S-adenosyl-L-homocysteine + H(+)</text>
        <dbReference type="Rhea" id="RHEA:43088"/>
        <dbReference type="Rhea" id="RHEA-COMP:10333"/>
        <dbReference type="Rhea" id="RHEA-COMP:10334"/>
        <dbReference type="ChEBI" id="CHEBI:15378"/>
        <dbReference type="ChEBI" id="CHEBI:57856"/>
        <dbReference type="ChEBI" id="CHEBI:59789"/>
        <dbReference type="ChEBI" id="CHEBI:74508"/>
        <dbReference type="ChEBI" id="CHEBI:74511"/>
        <dbReference type="EC" id="2.1.1.207"/>
    </reaction>
</comment>
<dbReference type="PANTHER" id="PTHR42971">
    <property type="entry name" value="TRNA (CYTIDINE(34)-2'-O)-METHYLTRANSFERASE"/>
    <property type="match status" value="1"/>
</dbReference>
<dbReference type="InterPro" id="IPR001537">
    <property type="entry name" value="SpoU_MeTrfase"/>
</dbReference>
<evidence type="ECO:0000256" key="4">
    <source>
        <dbReference type="ARBA" id="ARBA00022691"/>
    </source>
</evidence>
<dbReference type="CDD" id="cd18094">
    <property type="entry name" value="SpoU-like_TrmL"/>
    <property type="match status" value="1"/>
</dbReference>
<sequence>MQIVLIEPKIPQNTGNIIRLCACTGASLTIVGEPAFSMDDAHMRRAGLDYYREISIERQTDWSSFLDSIAAKGRGWQDLAFLSRFGRRTYTDYSYSMDSILVFGNEPDGLPPELREEILQRSPEQLLRIPVSRRCRSLNLANAVTLLVYEALRQNNFSDLLLELD</sequence>
<dbReference type="Proteomes" id="UP000460298">
    <property type="component" value="Unassembled WGS sequence"/>
</dbReference>
<dbReference type="GO" id="GO:0003723">
    <property type="term" value="F:RNA binding"/>
    <property type="evidence" value="ECO:0007669"/>
    <property type="project" value="InterPro"/>
</dbReference>
<evidence type="ECO:0000313" key="9">
    <source>
        <dbReference type="EMBL" id="KAB2935481.1"/>
    </source>
</evidence>
<reference evidence="9 10" key="1">
    <citation type="submission" date="2019-10" db="EMBL/GenBank/DDBJ databases">
        <title>Extracellular Electron Transfer in a Candidatus Methanoperedens spp. Enrichment Culture.</title>
        <authorList>
            <person name="Berger S."/>
            <person name="Rangel Shaw D."/>
            <person name="Berben T."/>
            <person name="In 'T Zandt M."/>
            <person name="Frank J."/>
            <person name="Reimann J."/>
            <person name="Jetten M.S.M."/>
            <person name="Welte C.U."/>
        </authorList>
    </citation>
    <scope>NUCLEOTIDE SEQUENCE [LARGE SCALE GENOMIC DNA]</scope>
    <source>
        <strain evidence="9">SB12</strain>
    </source>
</reference>
<dbReference type="GO" id="GO:0002130">
    <property type="term" value="P:wobble position ribose methylation"/>
    <property type="evidence" value="ECO:0007669"/>
    <property type="project" value="TreeGrafter"/>
</dbReference>
<name>A0A833M3Z0_9LEPT</name>
<feature type="domain" description="tRNA/rRNA methyltransferase SpoU type" evidence="8">
    <location>
        <begin position="2"/>
        <end position="149"/>
    </location>
</feature>
<dbReference type="PIRSF" id="PIRSF029256">
    <property type="entry name" value="SpoU_TrmH_prd"/>
    <property type="match status" value="1"/>
</dbReference>
<evidence type="ECO:0000256" key="7">
    <source>
        <dbReference type="PIRSR" id="PIRSR029256-1"/>
    </source>
</evidence>
<proteinExistence type="inferred from homology"/>
<dbReference type="PANTHER" id="PTHR42971:SF1">
    <property type="entry name" value="TRNA (CYTIDINE(34)-2'-O)-METHYLTRANSFERASE"/>
    <property type="match status" value="1"/>
</dbReference>
<organism evidence="9 10">
    <name type="scientific">Leptonema illini</name>
    <dbReference type="NCBI Taxonomy" id="183"/>
    <lineage>
        <taxon>Bacteria</taxon>
        <taxon>Pseudomonadati</taxon>
        <taxon>Spirochaetota</taxon>
        <taxon>Spirochaetia</taxon>
        <taxon>Leptospirales</taxon>
        <taxon>Leptospiraceae</taxon>
        <taxon>Leptonema</taxon>
    </lineage>
</organism>
<feature type="binding site" evidence="6 7">
    <location>
        <position position="129"/>
    </location>
    <ligand>
        <name>S-adenosyl-L-methionine</name>
        <dbReference type="ChEBI" id="CHEBI:59789"/>
    </ligand>
</feature>
<keyword evidence="5 6" id="KW-0819">tRNA processing</keyword>
<keyword evidence="1 6" id="KW-0963">Cytoplasm</keyword>
<dbReference type="EMBL" id="WBUI01000001">
    <property type="protein sequence ID" value="KAB2935481.1"/>
    <property type="molecule type" value="Genomic_DNA"/>
</dbReference>
<dbReference type="SUPFAM" id="SSF75217">
    <property type="entry name" value="alpha/beta knot"/>
    <property type="match status" value="1"/>
</dbReference>
<gene>
    <name evidence="9" type="ORF">F9K24_01770</name>
</gene>
<comment type="function">
    <text evidence="6">Could methylate the ribose at the nucleotide 34 wobble position in tRNA.</text>
</comment>
<evidence type="ECO:0000256" key="5">
    <source>
        <dbReference type="ARBA" id="ARBA00022694"/>
    </source>
</evidence>
<evidence type="ECO:0000256" key="1">
    <source>
        <dbReference type="ARBA" id="ARBA00022490"/>
    </source>
</evidence>
<dbReference type="HAMAP" id="MF_01885">
    <property type="entry name" value="tRNA_methyltr_TrmL"/>
    <property type="match status" value="1"/>
</dbReference>
<evidence type="ECO:0000259" key="8">
    <source>
        <dbReference type="Pfam" id="PF00588"/>
    </source>
</evidence>